<dbReference type="Gene3D" id="3.30.420.40">
    <property type="match status" value="2"/>
</dbReference>
<sequence length="79" mass="8807">MLGGGSSMFPGFRERMLKELKNLFPSRLRVQVIAAPERAYSVWIGGSILGSLTTFRDGMLISKSDYEEFGPSVVHRKCP</sequence>
<proteinExistence type="predicted"/>
<keyword evidence="3" id="KW-1185">Reference proteome</keyword>
<dbReference type="InterPro" id="IPR043129">
    <property type="entry name" value="ATPase_NBD"/>
</dbReference>
<protein>
    <submittedName>
        <fullName evidence="2">ACT1</fullName>
    </submittedName>
</protein>
<dbReference type="SUPFAM" id="SSF53067">
    <property type="entry name" value="Actin-like ATPase domain"/>
    <property type="match status" value="1"/>
</dbReference>
<dbReference type="InterPro" id="IPR004000">
    <property type="entry name" value="Actin"/>
</dbReference>
<dbReference type="PANTHER" id="PTHR11937">
    <property type="entry name" value="ACTIN"/>
    <property type="match status" value="1"/>
</dbReference>
<comment type="caution">
    <text evidence="2">The sequence shown here is derived from an EMBL/GenBank/DDBJ whole genome shotgun (WGS) entry which is preliminary data.</text>
</comment>
<dbReference type="OrthoDB" id="5132116at2759"/>
<dbReference type="Proteomes" id="UP000593567">
    <property type="component" value="Unassembled WGS sequence"/>
</dbReference>
<name>A0A7J7KTQ4_BUGNE</name>
<evidence type="ECO:0000313" key="3">
    <source>
        <dbReference type="Proteomes" id="UP000593567"/>
    </source>
</evidence>
<gene>
    <name evidence="2" type="ORF">EB796_000099</name>
</gene>
<comment type="function">
    <text evidence="1">Actins are highly conserved proteins that are involved in various types of cell motility and are ubiquitously expressed in all eukaryotic cells.</text>
</comment>
<accession>A0A7J7KTQ4</accession>
<reference evidence="2" key="1">
    <citation type="submission" date="2020-06" db="EMBL/GenBank/DDBJ databases">
        <title>Draft genome of Bugula neritina, a colonial animal packing powerful symbionts and potential medicines.</title>
        <authorList>
            <person name="Rayko M."/>
        </authorList>
    </citation>
    <scope>NUCLEOTIDE SEQUENCE [LARGE SCALE GENOMIC DNA]</scope>
    <source>
        <strain evidence="2">Kwan_BN1</strain>
    </source>
</reference>
<dbReference type="EMBL" id="VXIV02000018">
    <property type="protein sequence ID" value="KAF6041586.1"/>
    <property type="molecule type" value="Genomic_DNA"/>
</dbReference>
<evidence type="ECO:0000256" key="1">
    <source>
        <dbReference type="ARBA" id="ARBA00003520"/>
    </source>
</evidence>
<evidence type="ECO:0000313" key="2">
    <source>
        <dbReference type="EMBL" id="KAF6041586.1"/>
    </source>
</evidence>
<dbReference type="Pfam" id="PF00022">
    <property type="entry name" value="Actin"/>
    <property type="match status" value="1"/>
</dbReference>
<dbReference type="AlphaFoldDB" id="A0A7J7KTQ4"/>
<organism evidence="2 3">
    <name type="scientific">Bugula neritina</name>
    <name type="common">Brown bryozoan</name>
    <name type="synonym">Sertularia neritina</name>
    <dbReference type="NCBI Taxonomy" id="10212"/>
    <lineage>
        <taxon>Eukaryota</taxon>
        <taxon>Metazoa</taxon>
        <taxon>Spiralia</taxon>
        <taxon>Lophotrochozoa</taxon>
        <taxon>Bryozoa</taxon>
        <taxon>Gymnolaemata</taxon>
        <taxon>Cheilostomatida</taxon>
        <taxon>Flustrina</taxon>
        <taxon>Buguloidea</taxon>
        <taxon>Bugulidae</taxon>
        <taxon>Bugula</taxon>
    </lineage>
</organism>